<feature type="domain" description="Acyl-CoA oxidase/dehydrogenase middle" evidence="8">
    <location>
        <begin position="121"/>
        <end position="216"/>
    </location>
</feature>
<protein>
    <submittedName>
        <fullName evidence="10">Acyl-CoA dehydrogenase</fullName>
    </submittedName>
</protein>
<dbReference type="Pfam" id="PF02771">
    <property type="entry name" value="Acyl-CoA_dh_N"/>
    <property type="match status" value="1"/>
</dbReference>
<evidence type="ECO:0000256" key="4">
    <source>
        <dbReference type="ARBA" id="ARBA00022827"/>
    </source>
</evidence>
<dbReference type="Gene3D" id="1.10.540.10">
    <property type="entry name" value="Acyl-CoA dehydrogenase/oxidase, N-terminal domain"/>
    <property type="match status" value="1"/>
</dbReference>
<sequence>MRNFTEEQNMFRDAYRKFLEAEIAPNIEMWREQNIVDRSAFKKAGDLGFLMIWPDEQYGGMGDKDFRFEQIIIEETVRQGCAEWFNTLHSRLVGPYIQHFGNDEQKRRFLPGCVSGEKILAIAMTEPDAGSDLAGMRTTLKEEGDHFVLHGSKTYISNGINADYIIVAGKSDPANNPHAMTLCVVERGMPGFERGRNLDKMGMKAQDTAELFFSNVKIPKENILGEPGRGFIYLMQGLAEERLIAAVGSVSSARRAFNLTRDFVMERKVFGKPLAAMQNTQFKMAEMDAEIAVLEVFVDHLVALHNVGQLNVNMAAKAKLQTTEVEWKMLDLGVQLHGGAGYMKEYPICNMFTDARVNRILAGSSEIMKLIISRDIFSEKYRSNLD</sequence>
<dbReference type="EMBL" id="LT629785">
    <property type="protein sequence ID" value="SDU04338.1"/>
    <property type="molecule type" value="Genomic_DNA"/>
</dbReference>
<organism evidence="10 11">
    <name type="scientific">Pseudomonas pohangensis</name>
    <dbReference type="NCBI Taxonomy" id="364197"/>
    <lineage>
        <taxon>Bacteria</taxon>
        <taxon>Pseudomonadati</taxon>
        <taxon>Pseudomonadota</taxon>
        <taxon>Gammaproteobacteria</taxon>
        <taxon>Pseudomonadales</taxon>
        <taxon>Pseudomonadaceae</taxon>
        <taxon>Pseudomonas</taxon>
    </lineage>
</organism>
<dbReference type="OrthoDB" id="9775090at2"/>
<dbReference type="RefSeq" id="WP_090193767.1">
    <property type="nucleotide sequence ID" value="NZ_LT629785.1"/>
</dbReference>
<dbReference type="FunFam" id="1.20.140.10:FF:000001">
    <property type="entry name" value="Acyl-CoA dehydrogenase"/>
    <property type="match status" value="1"/>
</dbReference>
<proteinExistence type="inferred from homology"/>
<evidence type="ECO:0000259" key="8">
    <source>
        <dbReference type="Pfam" id="PF02770"/>
    </source>
</evidence>
<dbReference type="GO" id="GO:0003995">
    <property type="term" value="F:acyl-CoA dehydrogenase activity"/>
    <property type="evidence" value="ECO:0007669"/>
    <property type="project" value="InterPro"/>
</dbReference>
<evidence type="ECO:0000259" key="7">
    <source>
        <dbReference type="Pfam" id="PF00441"/>
    </source>
</evidence>
<dbReference type="SUPFAM" id="SSF56645">
    <property type="entry name" value="Acyl-CoA dehydrogenase NM domain-like"/>
    <property type="match status" value="1"/>
</dbReference>
<name>A0A1H2FBJ2_9PSED</name>
<dbReference type="InterPro" id="IPR006089">
    <property type="entry name" value="Acyl-CoA_DH_CS"/>
</dbReference>
<dbReference type="InterPro" id="IPR036250">
    <property type="entry name" value="AcylCo_DH-like_C"/>
</dbReference>
<evidence type="ECO:0000256" key="3">
    <source>
        <dbReference type="ARBA" id="ARBA00022630"/>
    </source>
</evidence>
<evidence type="ECO:0000256" key="2">
    <source>
        <dbReference type="ARBA" id="ARBA00009347"/>
    </source>
</evidence>
<evidence type="ECO:0000259" key="9">
    <source>
        <dbReference type="Pfam" id="PF02771"/>
    </source>
</evidence>
<keyword evidence="3 6" id="KW-0285">Flavoprotein</keyword>
<keyword evidence="4 6" id="KW-0274">FAD</keyword>
<dbReference type="PANTHER" id="PTHR43884">
    <property type="entry name" value="ACYL-COA DEHYDROGENASE"/>
    <property type="match status" value="1"/>
</dbReference>
<feature type="domain" description="Acyl-CoA dehydrogenase/oxidase C-terminal" evidence="7">
    <location>
        <begin position="228"/>
        <end position="376"/>
    </location>
</feature>
<keyword evidence="5 6" id="KW-0560">Oxidoreductase</keyword>
<comment type="similarity">
    <text evidence="2 6">Belongs to the acyl-CoA dehydrogenase family.</text>
</comment>
<dbReference type="PROSITE" id="PS00072">
    <property type="entry name" value="ACYL_COA_DH_1"/>
    <property type="match status" value="1"/>
</dbReference>
<evidence type="ECO:0000256" key="5">
    <source>
        <dbReference type="ARBA" id="ARBA00023002"/>
    </source>
</evidence>
<dbReference type="InterPro" id="IPR006091">
    <property type="entry name" value="Acyl-CoA_Oxase/DH_mid-dom"/>
</dbReference>
<dbReference type="GO" id="GO:0050660">
    <property type="term" value="F:flavin adenine dinucleotide binding"/>
    <property type="evidence" value="ECO:0007669"/>
    <property type="project" value="InterPro"/>
</dbReference>
<dbReference type="InterPro" id="IPR009100">
    <property type="entry name" value="AcylCoA_DH/oxidase_NM_dom_sf"/>
</dbReference>
<dbReference type="Pfam" id="PF02770">
    <property type="entry name" value="Acyl-CoA_dh_M"/>
    <property type="match status" value="1"/>
</dbReference>
<feature type="domain" description="Acyl-CoA dehydrogenase/oxidase N-terminal" evidence="9">
    <location>
        <begin position="5"/>
        <end position="117"/>
    </location>
</feature>
<dbReference type="FunFam" id="2.40.110.10:FF:000002">
    <property type="entry name" value="Acyl-CoA dehydrogenase fadE12"/>
    <property type="match status" value="1"/>
</dbReference>
<dbReference type="Gene3D" id="1.20.140.10">
    <property type="entry name" value="Butyryl-CoA Dehydrogenase, subunit A, domain 3"/>
    <property type="match status" value="1"/>
</dbReference>
<dbReference type="PANTHER" id="PTHR43884:SF12">
    <property type="entry name" value="ISOVALERYL-COA DEHYDROGENASE, MITOCHONDRIAL-RELATED"/>
    <property type="match status" value="1"/>
</dbReference>
<evidence type="ECO:0000256" key="1">
    <source>
        <dbReference type="ARBA" id="ARBA00001974"/>
    </source>
</evidence>
<accession>A0A1H2FBJ2</accession>
<gene>
    <name evidence="10" type="ORF">SAMN05216296_1444</name>
</gene>
<dbReference type="InterPro" id="IPR046373">
    <property type="entry name" value="Acyl-CoA_Oxase/DH_mid-dom_sf"/>
</dbReference>
<comment type="cofactor">
    <cofactor evidence="1 6">
        <name>FAD</name>
        <dbReference type="ChEBI" id="CHEBI:57692"/>
    </cofactor>
</comment>
<dbReference type="Gene3D" id="2.40.110.10">
    <property type="entry name" value="Butyryl-CoA Dehydrogenase, subunit A, domain 2"/>
    <property type="match status" value="1"/>
</dbReference>
<dbReference type="STRING" id="364197.SAMN05216296_1444"/>
<evidence type="ECO:0000313" key="11">
    <source>
        <dbReference type="Proteomes" id="UP000243232"/>
    </source>
</evidence>
<dbReference type="InterPro" id="IPR009075">
    <property type="entry name" value="AcylCo_DH/oxidase_C"/>
</dbReference>
<dbReference type="InterPro" id="IPR037069">
    <property type="entry name" value="AcylCoA_DH/ox_N_sf"/>
</dbReference>
<keyword evidence="11" id="KW-1185">Reference proteome</keyword>
<evidence type="ECO:0000256" key="6">
    <source>
        <dbReference type="RuleBase" id="RU362125"/>
    </source>
</evidence>
<reference evidence="11" key="1">
    <citation type="submission" date="2016-10" db="EMBL/GenBank/DDBJ databases">
        <authorList>
            <person name="Varghese N."/>
            <person name="Submissions S."/>
        </authorList>
    </citation>
    <scope>NUCLEOTIDE SEQUENCE [LARGE SCALE GENOMIC DNA]</scope>
    <source>
        <strain evidence="11">DSM 17875</strain>
    </source>
</reference>
<evidence type="ECO:0000313" key="10">
    <source>
        <dbReference type="EMBL" id="SDU04338.1"/>
    </source>
</evidence>
<dbReference type="Proteomes" id="UP000243232">
    <property type="component" value="Chromosome I"/>
</dbReference>
<dbReference type="InterPro" id="IPR013786">
    <property type="entry name" value="AcylCoA_DH/ox_N"/>
</dbReference>
<dbReference type="Pfam" id="PF00441">
    <property type="entry name" value="Acyl-CoA_dh_1"/>
    <property type="match status" value="1"/>
</dbReference>
<dbReference type="AlphaFoldDB" id="A0A1H2FBJ2"/>
<dbReference type="SUPFAM" id="SSF47203">
    <property type="entry name" value="Acyl-CoA dehydrogenase C-terminal domain-like"/>
    <property type="match status" value="1"/>
</dbReference>